<dbReference type="InterPro" id="IPR019786">
    <property type="entry name" value="Zinc_finger_PHD-type_CS"/>
</dbReference>
<feature type="region of interest" description="Disordered" evidence="5">
    <location>
        <begin position="273"/>
        <end position="329"/>
    </location>
</feature>
<dbReference type="SUPFAM" id="SSF57903">
    <property type="entry name" value="FYVE/PHD zinc finger"/>
    <property type="match status" value="2"/>
</dbReference>
<feature type="region of interest" description="Disordered" evidence="5">
    <location>
        <begin position="1109"/>
        <end position="1160"/>
    </location>
</feature>
<dbReference type="GO" id="GO:0006357">
    <property type="term" value="P:regulation of transcription by RNA polymerase II"/>
    <property type="evidence" value="ECO:0007669"/>
    <property type="project" value="TreeGrafter"/>
</dbReference>
<gene>
    <name evidence="7" type="ORF">OIDMADRAFT_174161</name>
</gene>
<proteinExistence type="predicted"/>
<feature type="compositionally biased region" description="Polar residues" evidence="5">
    <location>
        <begin position="11"/>
        <end position="25"/>
    </location>
</feature>
<evidence type="ECO:0000256" key="5">
    <source>
        <dbReference type="SAM" id="MobiDB-lite"/>
    </source>
</evidence>
<dbReference type="HOGENOM" id="CLU_001648_0_0_1"/>
<organism evidence="7 8">
    <name type="scientific">Oidiodendron maius (strain Zn)</name>
    <dbReference type="NCBI Taxonomy" id="913774"/>
    <lineage>
        <taxon>Eukaryota</taxon>
        <taxon>Fungi</taxon>
        <taxon>Dikarya</taxon>
        <taxon>Ascomycota</taxon>
        <taxon>Pezizomycotina</taxon>
        <taxon>Leotiomycetes</taxon>
        <taxon>Leotiomycetes incertae sedis</taxon>
        <taxon>Myxotrichaceae</taxon>
        <taxon>Oidiodendron</taxon>
    </lineage>
</organism>
<evidence type="ECO:0000256" key="3">
    <source>
        <dbReference type="ARBA" id="ARBA00022833"/>
    </source>
</evidence>
<feature type="compositionally biased region" description="Polar residues" evidence="5">
    <location>
        <begin position="693"/>
        <end position="703"/>
    </location>
</feature>
<feature type="region of interest" description="Disordered" evidence="5">
    <location>
        <begin position="342"/>
        <end position="497"/>
    </location>
</feature>
<dbReference type="PANTHER" id="PTHR47636:SF1">
    <property type="entry name" value="TRANSCRIPTIONAL REGULATORY PROTEIN RCO1"/>
    <property type="match status" value="1"/>
</dbReference>
<dbReference type="PROSITE" id="PS01359">
    <property type="entry name" value="ZF_PHD_1"/>
    <property type="match status" value="1"/>
</dbReference>
<keyword evidence="8" id="KW-1185">Reference proteome</keyword>
<evidence type="ECO:0000259" key="6">
    <source>
        <dbReference type="PROSITE" id="PS50016"/>
    </source>
</evidence>
<feature type="region of interest" description="Disordered" evidence="5">
    <location>
        <begin position="512"/>
        <end position="703"/>
    </location>
</feature>
<evidence type="ECO:0000256" key="4">
    <source>
        <dbReference type="PROSITE-ProRule" id="PRU00146"/>
    </source>
</evidence>
<dbReference type="GO" id="GO:0008270">
    <property type="term" value="F:zinc ion binding"/>
    <property type="evidence" value="ECO:0007669"/>
    <property type="project" value="UniProtKB-KW"/>
</dbReference>
<keyword evidence="2 4" id="KW-0863">Zinc-finger</keyword>
<dbReference type="GO" id="GO:0032221">
    <property type="term" value="C:Rpd3S complex"/>
    <property type="evidence" value="ECO:0007669"/>
    <property type="project" value="TreeGrafter"/>
</dbReference>
<keyword evidence="1" id="KW-0479">Metal-binding</keyword>
<evidence type="ECO:0000313" key="7">
    <source>
        <dbReference type="EMBL" id="KIN07148.1"/>
    </source>
</evidence>
<feature type="domain" description="PHD-type" evidence="6">
    <location>
        <begin position="709"/>
        <end position="759"/>
    </location>
</feature>
<feature type="region of interest" description="Disordered" evidence="5">
    <location>
        <begin position="71"/>
        <end position="172"/>
    </location>
</feature>
<feature type="compositionally biased region" description="Polar residues" evidence="5">
    <location>
        <begin position="644"/>
        <end position="654"/>
    </location>
</feature>
<dbReference type="Proteomes" id="UP000054321">
    <property type="component" value="Unassembled WGS sequence"/>
</dbReference>
<dbReference type="InterPro" id="IPR001965">
    <property type="entry name" value="Znf_PHD"/>
</dbReference>
<dbReference type="InterPro" id="IPR013083">
    <property type="entry name" value="Znf_RING/FYVE/PHD"/>
</dbReference>
<protein>
    <recommendedName>
        <fullName evidence="6">PHD-type domain-containing protein</fullName>
    </recommendedName>
</protein>
<sequence length="1160" mass="125206">MADLPQRASRSRYSSPFATPQNATRGVNEPAERPKTFLDKWIEPQLAPARPSFAEAGIERHGVVANMAPLGTRPSAKVLKASTRPEPLETITRSSTRKAGQSAVSTPSETISTPEPQINIVRRRSLSAKADSAEQAPQTPVQQQPQTPQTPQGSARKSIPRPSTSTAGQQQGQGVFALQHSPLPLSATRHSMSFAPPPSQFGPNGEYRVDLEMTDRVVESAVQEALDNRRWPTAYALRTLYDDHRLNPRMVRLIDTIYNGRADDNQLQEFKNVMKHKKKEGKKDRTGEYYFNGDGSDPLPGPSQFTPTHTRTPSFSGGPLGGPATGALSSVNASSATASISASASASPQKEGEHVSKKHKTNRFPSLSMERNEDAAGHVKSPKKHHHHHRHHHQNGSGRTQGRNRSASNTSSSSLSSVDEHIINSSYRTSPAGGPRAHPPSRSAHAETHPGARFATRPISATKESGPKTYTFPTVTAASASSSSINNAPTSPTSTIAPASDVMAPAALLALAPPTQGSQGKGKKDPTKVTSSRWDEDDPAVRMKRRAREVTDRSIPVLESFERHQLQHRRPRRRGRGRGSESVSPERENSAPPSAATGKRQTLRLLHNSGKRTRQSSHTANYESDSHSSPTLLSFQPDLAPGSLSESRAGTPSAQGRPGRKPKTGTGGLRVKTSPMKKKGGGPLAGLPRQSGERSPTGNGATNNLDDNDDYCCACGGSGELMCCDGCTRSLHFLCVDPPMREGDSVPEGEWFCKPCAAARNPRAGSERGLFGNLNYNLEKKNPSSFHLPKDVREYFVNVKTGPEGEYDEGAAPKPKNRAGYEEAPDYFRLKDTKGKAILCHQCHRSASAPDRAVIPCTYCGLYWHLDCLEVPLAKEPGPRQNFRCPAHIDDLLVTLPHSLAPAHRFRKIKGASAIRPAVSRGIQNNGHIEIENDPTDDERELGFYEQREYGHVYKLPEMGIKLDFISQVRRKTGGRGGCAPIPAAHHPTQIPAPKQALWEQRSLLEQQAVLNLAALAIPSPKIGNSQMLVDALLSEASPAVLALIAQGDATNLAENNLNSSKDRNTLVALRALIDSKLAAFNEKPATPELAINVDVDGDKALEEAEVVVYPSDEELDGHNFDADEGEDNGKGEESKAGSGEGAAGADKDGDTEMSDEVDG</sequence>
<feature type="compositionally biased region" description="Polar residues" evidence="5">
    <location>
        <begin position="616"/>
        <end position="634"/>
    </location>
</feature>
<dbReference type="AlphaFoldDB" id="A0A0C3DYJ9"/>
<feature type="compositionally biased region" description="Polar residues" evidence="5">
    <location>
        <begin position="303"/>
        <end position="315"/>
    </location>
</feature>
<feature type="compositionally biased region" description="Polar residues" evidence="5">
    <location>
        <begin position="91"/>
        <end position="116"/>
    </location>
</feature>
<feature type="compositionally biased region" description="Low complexity" evidence="5">
    <location>
        <begin position="476"/>
        <end position="495"/>
    </location>
</feature>
<keyword evidence="3" id="KW-0862">Zinc</keyword>
<feature type="compositionally biased region" description="Basic residues" evidence="5">
    <location>
        <begin position="566"/>
        <end position="577"/>
    </location>
</feature>
<evidence type="ECO:0000256" key="2">
    <source>
        <dbReference type="ARBA" id="ARBA00022771"/>
    </source>
</evidence>
<dbReference type="Gene3D" id="3.30.40.10">
    <property type="entry name" value="Zinc/RING finger domain, C3HC4 (zinc finger)"/>
    <property type="match status" value="2"/>
</dbReference>
<dbReference type="InterPro" id="IPR011011">
    <property type="entry name" value="Znf_FYVE_PHD"/>
</dbReference>
<dbReference type="InterPro" id="IPR019787">
    <property type="entry name" value="Znf_PHD-finger"/>
</dbReference>
<dbReference type="InParanoid" id="A0A0C3DYJ9"/>
<dbReference type="EMBL" id="KN832870">
    <property type="protein sequence ID" value="KIN07148.1"/>
    <property type="molecule type" value="Genomic_DNA"/>
</dbReference>
<dbReference type="PANTHER" id="PTHR47636">
    <property type="entry name" value="TRANSCRIPTIONAL REGULATORY PROTEIN RCO1"/>
    <property type="match status" value="1"/>
</dbReference>
<dbReference type="OrthoDB" id="5876363at2759"/>
<evidence type="ECO:0000313" key="8">
    <source>
        <dbReference type="Proteomes" id="UP000054321"/>
    </source>
</evidence>
<dbReference type="SMART" id="SM00249">
    <property type="entry name" value="PHD"/>
    <property type="match status" value="2"/>
</dbReference>
<feature type="compositionally biased region" description="Basic and acidic residues" evidence="5">
    <location>
        <begin position="1117"/>
        <end position="1136"/>
    </location>
</feature>
<accession>A0A0C3DYJ9</accession>
<feature type="compositionally biased region" description="Low complexity" evidence="5">
    <location>
        <begin position="135"/>
        <end position="152"/>
    </location>
</feature>
<dbReference type="CDD" id="cd15535">
    <property type="entry name" value="PHD1_Rco1"/>
    <property type="match status" value="1"/>
</dbReference>
<dbReference type="CDD" id="cd15534">
    <property type="entry name" value="PHD2_PHF12_Rco1"/>
    <property type="match status" value="1"/>
</dbReference>
<name>A0A0C3DYJ9_OIDMZ</name>
<feature type="compositionally biased region" description="Low complexity" evidence="5">
    <location>
        <begin position="406"/>
        <end position="417"/>
    </location>
</feature>
<dbReference type="Pfam" id="PF00628">
    <property type="entry name" value="PHD"/>
    <property type="match status" value="1"/>
</dbReference>
<dbReference type="PROSITE" id="PS50016">
    <property type="entry name" value="ZF_PHD_2"/>
    <property type="match status" value="1"/>
</dbReference>
<feature type="compositionally biased region" description="Polar residues" evidence="5">
    <location>
        <begin position="395"/>
        <end position="405"/>
    </location>
</feature>
<feature type="region of interest" description="Disordered" evidence="5">
    <location>
        <begin position="187"/>
        <end position="206"/>
    </location>
</feature>
<feature type="compositionally biased region" description="Basic residues" evidence="5">
    <location>
        <begin position="380"/>
        <end position="394"/>
    </location>
</feature>
<dbReference type="InterPro" id="IPR052819">
    <property type="entry name" value="Chromatin_regulatory_protein"/>
</dbReference>
<reference evidence="7 8" key="1">
    <citation type="submission" date="2014-04" db="EMBL/GenBank/DDBJ databases">
        <authorList>
            <consortium name="DOE Joint Genome Institute"/>
            <person name="Kuo A."/>
            <person name="Martino E."/>
            <person name="Perotto S."/>
            <person name="Kohler A."/>
            <person name="Nagy L.G."/>
            <person name="Floudas D."/>
            <person name="Copeland A."/>
            <person name="Barry K.W."/>
            <person name="Cichocki N."/>
            <person name="Veneault-Fourrey C."/>
            <person name="LaButti K."/>
            <person name="Lindquist E.A."/>
            <person name="Lipzen A."/>
            <person name="Lundell T."/>
            <person name="Morin E."/>
            <person name="Murat C."/>
            <person name="Sun H."/>
            <person name="Tunlid A."/>
            <person name="Henrissat B."/>
            <person name="Grigoriev I.V."/>
            <person name="Hibbett D.S."/>
            <person name="Martin F."/>
            <person name="Nordberg H.P."/>
            <person name="Cantor M.N."/>
            <person name="Hua S.X."/>
        </authorList>
    </citation>
    <scope>NUCLEOTIDE SEQUENCE [LARGE SCALE GENOMIC DNA]</scope>
    <source>
        <strain evidence="7 8">Zn</strain>
    </source>
</reference>
<feature type="region of interest" description="Disordered" evidence="5">
    <location>
        <begin position="1"/>
        <end position="35"/>
    </location>
</feature>
<evidence type="ECO:0000256" key="1">
    <source>
        <dbReference type="ARBA" id="ARBA00022723"/>
    </source>
</evidence>
<reference evidence="8" key="2">
    <citation type="submission" date="2015-01" db="EMBL/GenBank/DDBJ databases">
        <title>Evolutionary Origins and Diversification of the Mycorrhizal Mutualists.</title>
        <authorList>
            <consortium name="DOE Joint Genome Institute"/>
            <consortium name="Mycorrhizal Genomics Consortium"/>
            <person name="Kohler A."/>
            <person name="Kuo A."/>
            <person name="Nagy L.G."/>
            <person name="Floudas D."/>
            <person name="Copeland A."/>
            <person name="Barry K.W."/>
            <person name="Cichocki N."/>
            <person name="Veneault-Fourrey C."/>
            <person name="LaButti K."/>
            <person name="Lindquist E.A."/>
            <person name="Lipzen A."/>
            <person name="Lundell T."/>
            <person name="Morin E."/>
            <person name="Murat C."/>
            <person name="Riley R."/>
            <person name="Ohm R."/>
            <person name="Sun H."/>
            <person name="Tunlid A."/>
            <person name="Henrissat B."/>
            <person name="Grigoriev I.V."/>
            <person name="Hibbett D.S."/>
            <person name="Martin F."/>
        </authorList>
    </citation>
    <scope>NUCLEOTIDE SEQUENCE [LARGE SCALE GENOMIC DNA]</scope>
    <source>
        <strain evidence="8">Zn</strain>
    </source>
</reference>
<dbReference type="STRING" id="913774.A0A0C3DYJ9"/>